<reference evidence="9 10" key="1">
    <citation type="journal article" date="2024" name="Plant J.">
        <title>Genome sequences and population genomics reveal climatic adaptation and genomic divergence between two closely related sweetgum species.</title>
        <authorList>
            <person name="Xu W.Q."/>
            <person name="Ren C.Q."/>
            <person name="Zhang X.Y."/>
            <person name="Comes H.P."/>
            <person name="Liu X.H."/>
            <person name="Li Y.G."/>
            <person name="Kettle C.J."/>
            <person name="Jalonen R."/>
            <person name="Gaisberger H."/>
            <person name="Ma Y.Z."/>
            <person name="Qiu Y.X."/>
        </authorList>
    </citation>
    <scope>NUCLEOTIDE SEQUENCE [LARGE SCALE GENOMIC DNA]</scope>
    <source>
        <strain evidence="9">Hangzhou</strain>
    </source>
</reference>
<dbReference type="InterPro" id="IPR040359">
    <property type="entry name" value="GDU"/>
</dbReference>
<comment type="subcellular location">
    <subcellularLocation>
        <location evidence="1">Membrane</location>
        <topology evidence="1">Single-pass membrane protein</topology>
    </subcellularLocation>
</comment>
<organism evidence="9 10">
    <name type="scientific">Liquidambar formosana</name>
    <name type="common">Formosan gum</name>
    <dbReference type="NCBI Taxonomy" id="63359"/>
    <lineage>
        <taxon>Eukaryota</taxon>
        <taxon>Viridiplantae</taxon>
        <taxon>Streptophyta</taxon>
        <taxon>Embryophyta</taxon>
        <taxon>Tracheophyta</taxon>
        <taxon>Spermatophyta</taxon>
        <taxon>Magnoliopsida</taxon>
        <taxon>eudicotyledons</taxon>
        <taxon>Gunneridae</taxon>
        <taxon>Pentapetalae</taxon>
        <taxon>Saxifragales</taxon>
        <taxon>Altingiaceae</taxon>
        <taxon>Liquidambar</taxon>
    </lineage>
</organism>
<gene>
    <name evidence="9" type="ORF">L1049_002914</name>
</gene>
<evidence type="ECO:0000256" key="3">
    <source>
        <dbReference type="ARBA" id="ARBA00022448"/>
    </source>
</evidence>
<accession>A0AAP0NI31</accession>
<proteinExistence type="inferred from homology"/>
<dbReference type="GO" id="GO:0080143">
    <property type="term" value="P:regulation of amino acid export"/>
    <property type="evidence" value="ECO:0007669"/>
    <property type="project" value="InterPro"/>
</dbReference>
<keyword evidence="10" id="KW-1185">Reference proteome</keyword>
<name>A0AAP0NI31_LIQFO</name>
<comment type="similarity">
    <text evidence="2">Belongs to the GLUTAMINE DUMPER 1 (TC 9.B.60) family.</text>
</comment>
<evidence type="ECO:0000256" key="5">
    <source>
        <dbReference type="ARBA" id="ARBA00022970"/>
    </source>
</evidence>
<dbReference type="GO" id="GO:0016020">
    <property type="term" value="C:membrane"/>
    <property type="evidence" value="ECO:0007669"/>
    <property type="project" value="UniProtKB-SubCell"/>
</dbReference>
<evidence type="ECO:0000313" key="9">
    <source>
        <dbReference type="EMBL" id="KAK9272541.1"/>
    </source>
</evidence>
<keyword evidence="3" id="KW-0813">Transport</keyword>
<keyword evidence="6 8" id="KW-1133">Transmembrane helix</keyword>
<keyword evidence="7 8" id="KW-0472">Membrane</keyword>
<evidence type="ECO:0000256" key="8">
    <source>
        <dbReference type="SAM" id="Phobius"/>
    </source>
</evidence>
<dbReference type="Proteomes" id="UP001415857">
    <property type="component" value="Unassembled WGS sequence"/>
</dbReference>
<feature type="transmembrane region" description="Helical" evidence="8">
    <location>
        <begin position="21"/>
        <end position="41"/>
    </location>
</feature>
<evidence type="ECO:0000256" key="4">
    <source>
        <dbReference type="ARBA" id="ARBA00022692"/>
    </source>
</evidence>
<evidence type="ECO:0000313" key="10">
    <source>
        <dbReference type="Proteomes" id="UP001415857"/>
    </source>
</evidence>
<evidence type="ECO:0000256" key="6">
    <source>
        <dbReference type="ARBA" id="ARBA00022989"/>
    </source>
</evidence>
<protein>
    <submittedName>
        <fullName evidence="9">Uncharacterized protein</fullName>
    </submittedName>
</protein>
<evidence type="ECO:0000256" key="1">
    <source>
        <dbReference type="ARBA" id="ARBA00004167"/>
    </source>
</evidence>
<comment type="caution">
    <text evidence="9">The sequence shown here is derived from an EMBL/GenBank/DDBJ whole genome shotgun (WGS) entry which is preliminary data.</text>
</comment>
<dbReference type="PANTHER" id="PTHR33228">
    <property type="entry name" value="PROTEIN GLUTAMINE DUMPER 4-RELATED"/>
    <property type="match status" value="1"/>
</dbReference>
<dbReference type="EMBL" id="JBBPBK010000013">
    <property type="protein sequence ID" value="KAK9272541.1"/>
    <property type="molecule type" value="Genomic_DNA"/>
</dbReference>
<dbReference type="AlphaFoldDB" id="A0AAP0NI31"/>
<dbReference type="PANTHER" id="PTHR33228:SF80">
    <property type="entry name" value="PROTEIN, PUTATIVE-RELATED"/>
    <property type="match status" value="1"/>
</dbReference>
<keyword evidence="5" id="KW-0029">Amino-acid transport</keyword>
<sequence length="98" mass="10502">MTSRNTSSTARVQLWKSPIPYLFGGIAVMIGLIAVALVILACSNRKHSPNDAEEKPVINTLAEAEPEPEIVVIMAGENNPTYIATPLTSSSACHIQQL</sequence>
<evidence type="ECO:0000256" key="7">
    <source>
        <dbReference type="ARBA" id="ARBA00023136"/>
    </source>
</evidence>
<dbReference type="GO" id="GO:0006865">
    <property type="term" value="P:amino acid transport"/>
    <property type="evidence" value="ECO:0007669"/>
    <property type="project" value="UniProtKB-KW"/>
</dbReference>
<evidence type="ECO:0000256" key="2">
    <source>
        <dbReference type="ARBA" id="ARBA00009977"/>
    </source>
</evidence>
<keyword evidence="4 8" id="KW-0812">Transmembrane</keyword>